<evidence type="ECO:0000259" key="3">
    <source>
        <dbReference type="Pfam" id="PF22113"/>
    </source>
</evidence>
<evidence type="ECO:0000313" key="5">
    <source>
        <dbReference type="Proteomes" id="UP000501602"/>
    </source>
</evidence>
<accession>A0A6H1UBJ6</accession>
<dbReference type="EMBL" id="CP051180">
    <property type="protein sequence ID" value="QIZ76019.1"/>
    <property type="molecule type" value="Genomic_DNA"/>
</dbReference>
<dbReference type="InterPro" id="IPR054337">
    <property type="entry name" value="Mtrc-MtrF-like_dom_II/IV"/>
</dbReference>
<organism evidence="4 5">
    <name type="scientific">Ferrimonas lipolytica</name>
    <dbReference type="NCBI Taxonomy" id="2724191"/>
    <lineage>
        <taxon>Bacteria</taxon>
        <taxon>Pseudomonadati</taxon>
        <taxon>Pseudomonadota</taxon>
        <taxon>Gammaproteobacteria</taxon>
        <taxon>Alteromonadales</taxon>
        <taxon>Ferrimonadaceae</taxon>
        <taxon>Ferrimonas</taxon>
    </lineage>
</organism>
<dbReference type="SUPFAM" id="SSF48695">
    <property type="entry name" value="Multiheme cytochromes"/>
    <property type="match status" value="1"/>
</dbReference>
<dbReference type="Proteomes" id="UP000501602">
    <property type="component" value="Chromosome"/>
</dbReference>
<dbReference type="KEGG" id="fes:HER31_03430"/>
<evidence type="ECO:0000259" key="2">
    <source>
        <dbReference type="Pfam" id="PF22111"/>
    </source>
</evidence>
<dbReference type="RefSeq" id="WP_168659280.1">
    <property type="nucleotide sequence ID" value="NZ_CP051180.1"/>
</dbReference>
<proteinExistence type="predicted"/>
<keyword evidence="5" id="KW-1185">Reference proteome</keyword>
<feature type="domain" description="Outer membrane cytochrome MtrC/MtrF-like" evidence="3">
    <location>
        <begin position="479"/>
        <end position="647"/>
    </location>
</feature>
<evidence type="ECO:0000313" key="4">
    <source>
        <dbReference type="EMBL" id="QIZ76019.1"/>
    </source>
</evidence>
<sequence>MTTQKSHMRLTALAALVAAALTGCSDGSDGNSGEPGRPGGEPAMTITDLNLAVTDVQQVDGQPQVTVLATNQDDESVVGLTDIEVKQYELYPMGYAESGSSARWKSNGNNSAVVDQGNGYYTFTFAELEQNAALTQRYNVVSEAGTLADGTTEVPHNELSYDVDHAGNPALYTKDVVSHDSCAACHTEGEALTRRHSKYQEVETCINCHNETRMAGERSSFQHLVHFIHNDDQSLEDKNGEIYDGVAAEALIGNNCQACHIVTEELAESGNWNRVPTKETCSACHNDGYDADKNTIYSRHLEEQSNSTCSACHTPSQIEEYHIGDYLNADKVADALATTMTLTASVDGAVTATIGLVDANGTAVDAANYADSLDFLEVIGNINPQATQLNYGEKAKAVLRGDEIAATIVDGNLVVVFDDLLAGDAATESALVIAGLRFCAEDGDFAPCSEEADYVSIDSAAGTVAIEGVTINNRHYDSIDSSTCFNCHGDNFQVHNSGVEDSHHSGYTFNDNMQVGDCAACHNTYGTYAYGANQGALEMKLHSAHSSDVADPIVAGDCTKCHTGFNTDSFEDKTAMATGSFYSAETAQFSTPWAATCASCHGFDDEITIEHMKLAGGAVINGTEAEANQAIETCSNCHAADALTEQHGVKF</sequence>
<dbReference type="InterPro" id="IPR036280">
    <property type="entry name" value="Multihaem_cyt_sf"/>
</dbReference>
<dbReference type="InterPro" id="IPR054334">
    <property type="entry name" value="MtrC-MtrF_dom_I"/>
</dbReference>
<feature type="signal peptide" evidence="1">
    <location>
        <begin position="1"/>
        <end position="20"/>
    </location>
</feature>
<dbReference type="Pfam" id="PF22111">
    <property type="entry name" value="MtrC-MtrF_N"/>
    <property type="match status" value="1"/>
</dbReference>
<name>A0A6H1UBJ6_9GAMM</name>
<reference evidence="4 5" key="1">
    <citation type="submission" date="2020-04" db="EMBL/GenBank/DDBJ databases">
        <title>Ferrimonas sp. S7 isolated from sea water.</title>
        <authorList>
            <person name="Bae S.S."/>
            <person name="Baek K."/>
        </authorList>
    </citation>
    <scope>NUCLEOTIDE SEQUENCE [LARGE SCALE GENOMIC DNA]</scope>
    <source>
        <strain evidence="4 5">S7</strain>
    </source>
</reference>
<feature type="domain" description="Decaheme cytochrome c component MtrC/MtrF" evidence="2">
    <location>
        <begin position="60"/>
        <end position="164"/>
    </location>
</feature>
<dbReference type="PROSITE" id="PS51257">
    <property type="entry name" value="PROKAR_LIPOPROTEIN"/>
    <property type="match status" value="1"/>
</dbReference>
<feature type="domain" description="Outer membrane cytochrome MtrC/MtrF-like" evidence="3">
    <location>
        <begin position="174"/>
        <end position="322"/>
    </location>
</feature>
<dbReference type="Gene3D" id="3.90.10.10">
    <property type="entry name" value="Cytochrome C3"/>
    <property type="match status" value="1"/>
</dbReference>
<dbReference type="Pfam" id="PF22113">
    <property type="entry name" value="Mtrc-MtrF_II-IV_dom"/>
    <property type="match status" value="2"/>
</dbReference>
<feature type="chain" id="PRO_5026334719" evidence="1">
    <location>
        <begin position="21"/>
        <end position="651"/>
    </location>
</feature>
<gene>
    <name evidence="4" type="ORF">HER31_03430</name>
</gene>
<evidence type="ECO:0000256" key="1">
    <source>
        <dbReference type="SAM" id="SignalP"/>
    </source>
</evidence>
<keyword evidence="1" id="KW-0732">Signal</keyword>
<dbReference type="AlphaFoldDB" id="A0A6H1UBJ6"/>
<protein>
    <submittedName>
        <fullName evidence="4">Uncharacterized protein</fullName>
    </submittedName>
</protein>
<dbReference type="Gene3D" id="1.10.720.180">
    <property type="match status" value="1"/>
</dbReference>